<dbReference type="GO" id="GO:0005737">
    <property type="term" value="C:cytoplasm"/>
    <property type="evidence" value="ECO:0007669"/>
    <property type="project" value="TreeGrafter"/>
</dbReference>
<dbReference type="Pfam" id="PF04181">
    <property type="entry name" value="RPAP2_Rtr1"/>
    <property type="match status" value="1"/>
</dbReference>
<evidence type="ECO:0000313" key="15">
    <source>
        <dbReference type="Proteomes" id="UP000499080"/>
    </source>
</evidence>
<reference evidence="14 15" key="1">
    <citation type="journal article" date="2019" name="Sci. Rep.">
        <title>Orb-weaving spider Araneus ventricosus genome elucidates the spidroin gene catalogue.</title>
        <authorList>
            <person name="Kono N."/>
            <person name="Nakamura H."/>
            <person name="Ohtoshi R."/>
            <person name="Moran D.A.P."/>
            <person name="Shinohara A."/>
            <person name="Yoshida Y."/>
            <person name="Fujiwara M."/>
            <person name="Mori M."/>
            <person name="Tomita M."/>
            <person name="Arakawa K."/>
        </authorList>
    </citation>
    <scope>NUCLEOTIDE SEQUENCE [LARGE SCALE GENOMIC DNA]</scope>
</reference>
<evidence type="ECO:0000256" key="1">
    <source>
        <dbReference type="ARBA" id="ARBA00004123"/>
    </source>
</evidence>
<dbReference type="InterPro" id="IPR007308">
    <property type="entry name" value="Rtr1/RPAP2_dom"/>
</dbReference>
<keyword evidence="7 12" id="KW-0904">Protein phosphatase</keyword>
<gene>
    <name evidence="14" type="ORF">AVEN_62643_1</name>
</gene>
<keyword evidence="5 12" id="KW-0378">Hydrolase</keyword>
<evidence type="ECO:0000256" key="12">
    <source>
        <dbReference type="RuleBase" id="RU367080"/>
    </source>
</evidence>
<keyword evidence="4 12" id="KW-0863">Zinc-finger</keyword>
<evidence type="ECO:0000256" key="10">
    <source>
        <dbReference type="ARBA" id="ARBA00048336"/>
    </source>
</evidence>
<evidence type="ECO:0000256" key="3">
    <source>
        <dbReference type="ARBA" id="ARBA00022723"/>
    </source>
</evidence>
<protein>
    <recommendedName>
        <fullName evidence="12">RNA polymerase II subunit B1 CTD phosphatase RPAP2 homolog</fullName>
        <ecNumber evidence="12">3.1.3.16</ecNumber>
    </recommendedName>
</protein>
<dbReference type="OrthoDB" id="2590500at2759"/>
<keyword evidence="8 12" id="KW-0539">Nucleus</keyword>
<comment type="subcellular location">
    <subcellularLocation>
        <location evidence="1 12">Nucleus</location>
    </subcellularLocation>
</comment>
<evidence type="ECO:0000256" key="9">
    <source>
        <dbReference type="ARBA" id="ARBA00047761"/>
    </source>
</evidence>
<evidence type="ECO:0000313" key="14">
    <source>
        <dbReference type="EMBL" id="GBN78758.1"/>
    </source>
</evidence>
<comment type="catalytic activity">
    <reaction evidence="10 12">
        <text>O-phospho-L-threonyl-[protein] + H2O = L-threonyl-[protein] + phosphate</text>
        <dbReference type="Rhea" id="RHEA:47004"/>
        <dbReference type="Rhea" id="RHEA-COMP:11060"/>
        <dbReference type="Rhea" id="RHEA-COMP:11605"/>
        <dbReference type="ChEBI" id="CHEBI:15377"/>
        <dbReference type="ChEBI" id="CHEBI:30013"/>
        <dbReference type="ChEBI" id="CHEBI:43474"/>
        <dbReference type="ChEBI" id="CHEBI:61977"/>
        <dbReference type="EC" id="3.1.3.16"/>
    </reaction>
</comment>
<sequence length="103" mass="11959">MPPKRKQKAKTEKQSEKDKNFLSMKEKVLEIKRNVLKAVELMLEENVSKNWFLENCSKLCKQDYADVIQERSIEHVCGYPLCDNPIVTVSCFYIVCSICLVVT</sequence>
<dbReference type="GO" id="GO:0043175">
    <property type="term" value="F:RNA polymerase core enzyme binding"/>
    <property type="evidence" value="ECO:0007669"/>
    <property type="project" value="UniProtKB-UniRule"/>
</dbReference>
<dbReference type="GO" id="GO:0005634">
    <property type="term" value="C:nucleus"/>
    <property type="evidence" value="ECO:0007669"/>
    <property type="project" value="UniProtKB-SubCell"/>
</dbReference>
<keyword evidence="15" id="KW-1185">Reference proteome</keyword>
<dbReference type="InterPro" id="IPR039693">
    <property type="entry name" value="Rtr1/RPAP2"/>
</dbReference>
<dbReference type="InterPro" id="IPR038534">
    <property type="entry name" value="Rtr1/RPAP2_sf"/>
</dbReference>
<dbReference type="EMBL" id="BGPR01147193">
    <property type="protein sequence ID" value="GBN78758.1"/>
    <property type="molecule type" value="Genomic_DNA"/>
</dbReference>
<feature type="domain" description="RTR1-type" evidence="13">
    <location>
        <begin position="54"/>
        <end position="103"/>
    </location>
</feature>
<dbReference type="PANTHER" id="PTHR14732:SF0">
    <property type="entry name" value="RNA POLYMERASE II SUBUNIT B1 CTD PHOSPHATASE RPAP2-RELATED"/>
    <property type="match status" value="1"/>
</dbReference>
<evidence type="ECO:0000256" key="5">
    <source>
        <dbReference type="ARBA" id="ARBA00022801"/>
    </source>
</evidence>
<dbReference type="PANTHER" id="PTHR14732">
    <property type="entry name" value="RNA POLYMERASE II SUBUNIT B1 CTD PHOSPHATASE RPAP2-RELATED"/>
    <property type="match status" value="1"/>
</dbReference>
<evidence type="ECO:0000256" key="6">
    <source>
        <dbReference type="ARBA" id="ARBA00022833"/>
    </source>
</evidence>
<comment type="catalytic activity">
    <reaction evidence="9 12">
        <text>O-phospho-L-seryl-[protein] + H2O = L-seryl-[protein] + phosphate</text>
        <dbReference type="Rhea" id="RHEA:20629"/>
        <dbReference type="Rhea" id="RHEA-COMP:9863"/>
        <dbReference type="Rhea" id="RHEA-COMP:11604"/>
        <dbReference type="ChEBI" id="CHEBI:15377"/>
        <dbReference type="ChEBI" id="CHEBI:29999"/>
        <dbReference type="ChEBI" id="CHEBI:43474"/>
        <dbReference type="ChEBI" id="CHEBI:83421"/>
        <dbReference type="EC" id="3.1.3.16"/>
    </reaction>
</comment>
<evidence type="ECO:0000259" key="13">
    <source>
        <dbReference type="PROSITE" id="PS51479"/>
    </source>
</evidence>
<dbReference type="GO" id="GO:0008270">
    <property type="term" value="F:zinc ion binding"/>
    <property type="evidence" value="ECO:0007669"/>
    <property type="project" value="UniProtKB-KW"/>
</dbReference>
<evidence type="ECO:0000256" key="8">
    <source>
        <dbReference type="ARBA" id="ARBA00023242"/>
    </source>
</evidence>
<keyword evidence="6 12" id="KW-0862">Zinc</keyword>
<comment type="caution">
    <text evidence="14">The sequence shown here is derived from an EMBL/GenBank/DDBJ whole genome shotgun (WGS) entry which is preliminary data.</text>
</comment>
<dbReference type="Gene3D" id="1.25.40.820">
    <property type="match status" value="1"/>
</dbReference>
<dbReference type="EC" id="3.1.3.16" evidence="12"/>
<dbReference type="PROSITE" id="PS51479">
    <property type="entry name" value="ZF_RTR1"/>
    <property type="match status" value="1"/>
</dbReference>
<proteinExistence type="inferred from homology"/>
<keyword evidence="3 12" id="KW-0479">Metal-binding</keyword>
<dbReference type="GO" id="GO:0008420">
    <property type="term" value="F:RNA polymerase II CTD heptapeptide repeat phosphatase activity"/>
    <property type="evidence" value="ECO:0007669"/>
    <property type="project" value="UniProtKB-UniRule"/>
</dbReference>
<dbReference type="AlphaFoldDB" id="A0A4Y2RSP4"/>
<dbReference type="Proteomes" id="UP000499080">
    <property type="component" value="Unassembled WGS sequence"/>
</dbReference>
<name>A0A4Y2RSP4_ARAVE</name>
<evidence type="ECO:0000256" key="7">
    <source>
        <dbReference type="ARBA" id="ARBA00022912"/>
    </source>
</evidence>
<evidence type="ECO:0000256" key="11">
    <source>
        <dbReference type="PROSITE-ProRule" id="PRU00812"/>
    </source>
</evidence>
<accession>A0A4Y2RSP4</accession>
<comment type="function">
    <text evidence="12">Putative RNA polymerase II subunit B1 C-terminal domain (CTD) phosphatase involved in RNA polymerase II transcription regulation.</text>
</comment>
<comment type="similarity">
    <text evidence="2 11 12">Belongs to the RPAP2 family.</text>
</comment>
<organism evidence="14 15">
    <name type="scientific">Araneus ventricosus</name>
    <name type="common">Orbweaver spider</name>
    <name type="synonym">Epeira ventricosa</name>
    <dbReference type="NCBI Taxonomy" id="182803"/>
    <lineage>
        <taxon>Eukaryota</taxon>
        <taxon>Metazoa</taxon>
        <taxon>Ecdysozoa</taxon>
        <taxon>Arthropoda</taxon>
        <taxon>Chelicerata</taxon>
        <taxon>Arachnida</taxon>
        <taxon>Araneae</taxon>
        <taxon>Araneomorphae</taxon>
        <taxon>Entelegynae</taxon>
        <taxon>Araneoidea</taxon>
        <taxon>Araneidae</taxon>
        <taxon>Araneus</taxon>
    </lineage>
</organism>
<evidence type="ECO:0000256" key="4">
    <source>
        <dbReference type="ARBA" id="ARBA00022771"/>
    </source>
</evidence>
<evidence type="ECO:0000256" key="2">
    <source>
        <dbReference type="ARBA" id="ARBA00005676"/>
    </source>
</evidence>